<dbReference type="CDD" id="cd05233">
    <property type="entry name" value="SDR_c"/>
    <property type="match status" value="1"/>
</dbReference>
<dbReference type="InterPro" id="IPR036291">
    <property type="entry name" value="NAD(P)-bd_dom_sf"/>
</dbReference>
<sequence>MGTIERSQHDIYPFISPHAHLKHAAKGKTILITGGSKGIGKATALQFALASADAVIITARGLPSLKDTKASVQAAAPHCDIISVAADITDPASVQRLFDSLPRTPDVLVNNAGVSLSQDSIVNSDTDKWWADWEINVKGLYLCTRTYLRALAGKPGVILNVSSSVSDMVSPNLSSYATTKTAVNRFTEAVHLEHAKQGVRCIAFHPGGIAETGMGQTAPPQFRSRLYDTVDLAGGTALYLSTEPATFLSGRFVFSNWDMEQVEKLESEIESDGLLTSRIRFGDKLGMNVVPPDRA</sequence>
<comment type="similarity">
    <text evidence="1 4">Belongs to the short-chain dehydrogenases/reductases (SDR) family.</text>
</comment>
<keyword evidence="3" id="KW-0560">Oxidoreductase</keyword>
<keyword evidence="6" id="KW-1185">Reference proteome</keyword>
<accession>A0ABR4AIM8</accession>
<dbReference type="PANTHER" id="PTHR42760">
    <property type="entry name" value="SHORT-CHAIN DEHYDROGENASES/REDUCTASES FAMILY MEMBER"/>
    <property type="match status" value="1"/>
</dbReference>
<evidence type="ECO:0000256" key="2">
    <source>
        <dbReference type="ARBA" id="ARBA00022857"/>
    </source>
</evidence>
<dbReference type="EMBL" id="JBEFKJ010000008">
    <property type="protein sequence ID" value="KAL2044706.1"/>
    <property type="molecule type" value="Genomic_DNA"/>
</dbReference>
<dbReference type="InterPro" id="IPR002347">
    <property type="entry name" value="SDR_fam"/>
</dbReference>
<dbReference type="Pfam" id="PF00106">
    <property type="entry name" value="adh_short"/>
    <property type="match status" value="1"/>
</dbReference>
<reference evidence="5 6" key="1">
    <citation type="submission" date="2024-09" db="EMBL/GenBank/DDBJ databases">
        <title>Rethinking Asexuality: The Enigmatic Case of Functional Sexual Genes in Lepraria (Stereocaulaceae).</title>
        <authorList>
            <person name="Doellman M."/>
            <person name="Sun Y."/>
            <person name="Barcenas-Pena A."/>
            <person name="Lumbsch H.T."/>
            <person name="Grewe F."/>
        </authorList>
    </citation>
    <scope>NUCLEOTIDE SEQUENCE [LARGE SCALE GENOMIC DNA]</scope>
    <source>
        <strain evidence="5 6">Mercado 3170</strain>
    </source>
</reference>
<dbReference type="PROSITE" id="PS00061">
    <property type="entry name" value="ADH_SHORT"/>
    <property type="match status" value="1"/>
</dbReference>
<proteinExistence type="inferred from homology"/>
<organism evidence="5 6">
    <name type="scientific">Stereocaulon virgatum</name>
    <dbReference type="NCBI Taxonomy" id="373712"/>
    <lineage>
        <taxon>Eukaryota</taxon>
        <taxon>Fungi</taxon>
        <taxon>Dikarya</taxon>
        <taxon>Ascomycota</taxon>
        <taxon>Pezizomycotina</taxon>
        <taxon>Lecanoromycetes</taxon>
        <taxon>OSLEUM clade</taxon>
        <taxon>Lecanoromycetidae</taxon>
        <taxon>Lecanorales</taxon>
        <taxon>Lecanorineae</taxon>
        <taxon>Stereocaulaceae</taxon>
        <taxon>Stereocaulon</taxon>
    </lineage>
</organism>
<dbReference type="SUPFAM" id="SSF51735">
    <property type="entry name" value="NAD(P)-binding Rossmann-fold domains"/>
    <property type="match status" value="1"/>
</dbReference>
<comment type="caution">
    <text evidence="5">The sequence shown here is derived from an EMBL/GenBank/DDBJ whole genome shotgun (WGS) entry which is preliminary data.</text>
</comment>
<evidence type="ECO:0000313" key="6">
    <source>
        <dbReference type="Proteomes" id="UP001590950"/>
    </source>
</evidence>
<keyword evidence="2" id="KW-0521">NADP</keyword>
<evidence type="ECO:0000313" key="5">
    <source>
        <dbReference type="EMBL" id="KAL2044706.1"/>
    </source>
</evidence>
<protein>
    <submittedName>
        <fullName evidence="5">Uncharacterized protein</fullName>
    </submittedName>
</protein>
<evidence type="ECO:0000256" key="4">
    <source>
        <dbReference type="RuleBase" id="RU000363"/>
    </source>
</evidence>
<name>A0ABR4AIM8_9LECA</name>
<dbReference type="PRINTS" id="PR00080">
    <property type="entry name" value="SDRFAMILY"/>
</dbReference>
<evidence type="ECO:0000256" key="3">
    <source>
        <dbReference type="ARBA" id="ARBA00023002"/>
    </source>
</evidence>
<dbReference type="PRINTS" id="PR00081">
    <property type="entry name" value="GDHRDH"/>
</dbReference>
<dbReference type="Proteomes" id="UP001590950">
    <property type="component" value="Unassembled WGS sequence"/>
</dbReference>
<dbReference type="PANTHER" id="PTHR42760:SF37">
    <property type="entry name" value="CLAVALDEHYDE DEHYDROGENASE"/>
    <property type="match status" value="1"/>
</dbReference>
<gene>
    <name evidence="5" type="ORF">N7G274_002480</name>
</gene>
<dbReference type="InterPro" id="IPR020904">
    <property type="entry name" value="Sc_DH/Rdtase_CS"/>
</dbReference>
<dbReference type="Gene3D" id="3.40.50.720">
    <property type="entry name" value="NAD(P)-binding Rossmann-like Domain"/>
    <property type="match status" value="1"/>
</dbReference>
<evidence type="ECO:0000256" key="1">
    <source>
        <dbReference type="ARBA" id="ARBA00006484"/>
    </source>
</evidence>